<keyword evidence="1" id="KW-0472">Membrane</keyword>
<accession>A0A096HEK4</accession>
<comment type="caution">
    <text evidence="2">The sequence shown here is derived from an EMBL/GenBank/DDBJ whole genome shotgun (WGS) entry which is preliminary data.</text>
</comment>
<protein>
    <recommendedName>
        <fullName evidence="4">DUF2976 domain-containing protein</fullName>
    </recommendedName>
</protein>
<feature type="transmembrane region" description="Helical" evidence="1">
    <location>
        <begin position="105"/>
        <end position="123"/>
    </location>
</feature>
<dbReference type="RefSeq" id="WP_034372443.1">
    <property type="nucleotide sequence ID" value="NZ_AWOR01000061.1"/>
</dbReference>
<keyword evidence="1" id="KW-1133">Transmembrane helix</keyword>
<dbReference type="Proteomes" id="UP000029553">
    <property type="component" value="Unassembled WGS sequence"/>
</dbReference>
<organism evidence="2 3">
    <name type="scientific">Comamonas testosteroni</name>
    <name type="common">Pseudomonas testosteroni</name>
    <dbReference type="NCBI Taxonomy" id="285"/>
    <lineage>
        <taxon>Bacteria</taxon>
        <taxon>Pseudomonadati</taxon>
        <taxon>Pseudomonadota</taxon>
        <taxon>Betaproteobacteria</taxon>
        <taxon>Burkholderiales</taxon>
        <taxon>Comamonadaceae</taxon>
        <taxon>Comamonas</taxon>
    </lineage>
</organism>
<evidence type="ECO:0000313" key="3">
    <source>
        <dbReference type="Proteomes" id="UP000029553"/>
    </source>
</evidence>
<dbReference type="InterPro" id="IPR021356">
    <property type="entry name" value="Integr_conj_element_PFL4702"/>
</dbReference>
<sequence length="127" mass="13307">MKKHLKKINSGIASIALAPVVLLATFPAFSALPTIQPPAGGSIGGGTTQEGDILGIIGAYLKLGFTILGLVLAVAAFLYVVIASLQRYRDYTKGTIQLGDLKEHVIVSVIILSLVVLMVNYATQTLA</sequence>
<keyword evidence="1" id="KW-0812">Transmembrane</keyword>
<dbReference type="EMBL" id="AWOR01000061">
    <property type="protein sequence ID" value="KGH27302.1"/>
    <property type="molecule type" value="Genomic_DNA"/>
</dbReference>
<dbReference type="AlphaFoldDB" id="A0A096HEK4"/>
<evidence type="ECO:0000313" key="2">
    <source>
        <dbReference type="EMBL" id="KGH27302.1"/>
    </source>
</evidence>
<dbReference type="Pfam" id="PF11190">
    <property type="entry name" value="DUF2976"/>
    <property type="match status" value="1"/>
</dbReference>
<feature type="transmembrane region" description="Helical" evidence="1">
    <location>
        <begin position="65"/>
        <end position="85"/>
    </location>
</feature>
<evidence type="ECO:0008006" key="4">
    <source>
        <dbReference type="Google" id="ProtNLM"/>
    </source>
</evidence>
<proteinExistence type="predicted"/>
<gene>
    <name evidence="2" type="ORF">P353_18650</name>
</gene>
<evidence type="ECO:0000256" key="1">
    <source>
        <dbReference type="SAM" id="Phobius"/>
    </source>
</evidence>
<name>A0A096HEK4_COMTE</name>
<reference evidence="2 3" key="1">
    <citation type="submission" date="2013-09" db="EMBL/GenBank/DDBJ databases">
        <title>High correlation between genotypes and phenotypes of environmental bacteria Comamonas testosteroni strains.</title>
        <authorList>
            <person name="Liu L."/>
            <person name="Zhu W."/>
            <person name="Xia X."/>
            <person name="Xu B."/>
            <person name="Luo M."/>
            <person name="Wang G."/>
        </authorList>
    </citation>
    <scope>NUCLEOTIDE SEQUENCE [LARGE SCALE GENOMIC DNA]</scope>
    <source>
        <strain evidence="2 3">JL40</strain>
    </source>
</reference>